<dbReference type="Pfam" id="PF07963">
    <property type="entry name" value="N_methyl"/>
    <property type="match status" value="1"/>
</dbReference>
<evidence type="ECO:0000313" key="1">
    <source>
        <dbReference type="EMBL" id="MFO3667382.1"/>
    </source>
</evidence>
<reference evidence="1 2" key="1">
    <citation type="journal article" date="2025" name="Anaerobe">
        <title>Description of Anaerococcus kampingiae sp. nov., Anaerococcus groningensis sp. nov., Anaerococcus martiniensis sp. nov., and Anaerococcus cruorum sp. nov., isolated from human clinical specimens.</title>
        <authorList>
            <person name="Boiten K.E."/>
            <person name="Meijer J."/>
            <person name="van Wezel E.M."/>
            <person name="Veloo A.C.M."/>
        </authorList>
    </citation>
    <scope>NUCLEOTIDE SEQUENCE [LARGE SCALE GENOMIC DNA]</scope>
    <source>
        <strain evidence="1 2">ENR0874</strain>
    </source>
</reference>
<name>A0ABW9MFZ3_9FIRM</name>
<gene>
    <name evidence="1" type="ORF">ACCQ42_06320</name>
</gene>
<keyword evidence="2" id="KW-1185">Reference proteome</keyword>
<organism evidence="1 2">
    <name type="scientific">Anaerococcus kampingae</name>
    <dbReference type="NCBI Taxonomy" id="3115614"/>
    <lineage>
        <taxon>Bacteria</taxon>
        <taxon>Bacillati</taxon>
        <taxon>Bacillota</taxon>
        <taxon>Tissierellia</taxon>
        <taxon>Tissierellales</taxon>
        <taxon>Peptoniphilaceae</taxon>
        <taxon>Anaerococcus</taxon>
    </lineage>
</organism>
<dbReference type="Proteomes" id="UP001637994">
    <property type="component" value="Unassembled WGS sequence"/>
</dbReference>
<sequence>MKKAFTLLELIIVLAIISIVIAIPMMKISLIEDRAADIEVENFINDYNLARKKAMAIGIPYYLDLRKDFYYLNTTHSDETTINDPKSKAFKHISYTYSDTVIEFKPDGYASTLKNGTYELVFINNKSKKIRKFTISALTGYLNEK</sequence>
<accession>A0ABW9MFZ3</accession>
<dbReference type="NCBIfam" id="TIGR02532">
    <property type="entry name" value="IV_pilin_GFxxxE"/>
    <property type="match status" value="1"/>
</dbReference>
<dbReference type="EMBL" id="JBGMEF010000019">
    <property type="protein sequence ID" value="MFO3667382.1"/>
    <property type="molecule type" value="Genomic_DNA"/>
</dbReference>
<dbReference type="RefSeq" id="WP_265236745.1">
    <property type="nucleotide sequence ID" value="NZ_JBGMEF010000019.1"/>
</dbReference>
<dbReference type="InterPro" id="IPR012902">
    <property type="entry name" value="N_methyl_site"/>
</dbReference>
<comment type="caution">
    <text evidence="1">The sequence shown here is derived from an EMBL/GenBank/DDBJ whole genome shotgun (WGS) entry which is preliminary data.</text>
</comment>
<proteinExistence type="predicted"/>
<dbReference type="InterPro" id="IPR045584">
    <property type="entry name" value="Pilin-like"/>
</dbReference>
<protein>
    <submittedName>
        <fullName evidence="1">Tfp pilus assembly protein FimT/FimU</fullName>
    </submittedName>
</protein>
<dbReference type="SUPFAM" id="SSF54523">
    <property type="entry name" value="Pili subunits"/>
    <property type="match status" value="1"/>
</dbReference>
<evidence type="ECO:0000313" key="2">
    <source>
        <dbReference type="Proteomes" id="UP001637994"/>
    </source>
</evidence>
<dbReference type="Gene3D" id="3.30.700.10">
    <property type="entry name" value="Glycoprotein, Type 4 Pilin"/>
    <property type="match status" value="1"/>
</dbReference>